<dbReference type="InterPro" id="IPR033551">
    <property type="entry name" value="DRC7/lobo"/>
</dbReference>
<dbReference type="GO" id="GO:0030317">
    <property type="term" value="P:flagellated sperm motility"/>
    <property type="evidence" value="ECO:0007669"/>
    <property type="project" value="TreeGrafter"/>
</dbReference>
<organism evidence="4 5">
    <name type="scientific">Tigriopus californicus</name>
    <name type="common">Marine copepod</name>
    <dbReference type="NCBI Taxonomy" id="6832"/>
    <lineage>
        <taxon>Eukaryota</taxon>
        <taxon>Metazoa</taxon>
        <taxon>Ecdysozoa</taxon>
        <taxon>Arthropoda</taxon>
        <taxon>Crustacea</taxon>
        <taxon>Multicrustacea</taxon>
        <taxon>Hexanauplia</taxon>
        <taxon>Copepoda</taxon>
        <taxon>Harpacticoida</taxon>
        <taxon>Harpacticidae</taxon>
        <taxon>Tigriopus</taxon>
    </lineage>
</organism>
<reference evidence="4 5" key="1">
    <citation type="journal article" date="2018" name="Nat. Ecol. Evol.">
        <title>Genomic signatures of mitonuclear coevolution across populations of Tigriopus californicus.</title>
        <authorList>
            <person name="Barreto F.S."/>
            <person name="Watson E.T."/>
            <person name="Lima T.G."/>
            <person name="Willett C.S."/>
            <person name="Edmands S."/>
            <person name="Li W."/>
            <person name="Burton R.S."/>
        </authorList>
    </citation>
    <scope>NUCLEOTIDE SEQUENCE [LARGE SCALE GENOMIC DNA]</scope>
    <source>
        <strain evidence="4 5">San Diego</strain>
    </source>
</reference>
<dbReference type="InterPro" id="IPR056291">
    <property type="entry name" value="MORN_DRC7"/>
</dbReference>
<gene>
    <name evidence="4" type="ORF">TCAL_04253</name>
</gene>
<dbReference type="Proteomes" id="UP000318571">
    <property type="component" value="Chromosome 11"/>
</dbReference>
<evidence type="ECO:0000313" key="4">
    <source>
        <dbReference type="EMBL" id="TRY78534.1"/>
    </source>
</evidence>
<dbReference type="PANTHER" id="PTHR35249:SF2">
    <property type="entry name" value="DYNEIN REGULATORY COMPLEX SUBUNIT 7"/>
    <property type="match status" value="1"/>
</dbReference>
<dbReference type="OrthoDB" id="6369964at2759"/>
<evidence type="ECO:0000256" key="1">
    <source>
        <dbReference type="SAM" id="Coils"/>
    </source>
</evidence>
<keyword evidence="5" id="KW-1185">Reference proteome</keyword>
<sequence>MESNTTDLPFLKGVLQLRKQMDAPSLESLPKSYKANSDVEKLYLWSAENFRRQIRQKFPHLHTKFLTCANECQVEKLIMTFIKPTVLPFAHLFDIGKCAQFICDFIAYKPEPRLEDLNQINSPTLTMLCQVGNSLEMSHCLVSLLTGFGFQAFVVCGQVDPATANRDRTTQGFALGKELETTKETNLAIEKGHYQVLDPPVLESKYTKFLEGLDHQLWQGQKRKSQTNNGLSPTNGGLISGSPREPGLLHAWVYVELSEGQRGFFIEATDGERRPLSDPRILTIDSVWNASNYWLSTSGHGNDAIFRDKMTLELDSNEIWIKFVADIEPISKGHADKRLLKVLHQWLAPLEIPQSSYELTFRLGQKVDYFKDTKVEYFAPYLLKDGLVQRIQRFDPETESTEDHLIQTCEKFRYRTDQMTVRETFTRTHQVVESFAHGRPDHLKEHQFFKHSGGQPAQYLSKFYHESRSDGLEQRDFKDLEITEKYSGRLDGLQSMKAVFIIAEKKFGPADNTKRYKEVAKIIETYAGANSIKDAQTNRGAIIDPRDIQANPGRILDTSQIMEKVYDIEDDHIQIKFHRVEGQIFCKSVEFLQPRSLENDEDLTREDVKVYMVDPRDEEPCLKELKVIFGEELRAQAKAKARVDNVEKEMSALLEQRMREHSANDLDVWVFDVKRNAQVKRGRQNEERIAKLKEKSVVDLELDFLGPYLERHQEDGPLNKAQVIKIQQECLANVKRDLEEKEHELEAQMEQIKKDLKNLKAVLTSEDINSKKFLLNVIQTRLSRQKKHTIDFFAKAEKTVTEDPRVLKYL</sequence>
<feature type="compositionally biased region" description="Polar residues" evidence="2">
    <location>
        <begin position="226"/>
        <end position="237"/>
    </location>
</feature>
<dbReference type="Pfam" id="PF24667">
    <property type="entry name" value="MORN_DRC7"/>
    <property type="match status" value="1"/>
</dbReference>
<feature type="region of interest" description="Disordered" evidence="2">
    <location>
        <begin position="220"/>
        <end position="243"/>
    </location>
</feature>
<dbReference type="EMBL" id="VCGU01000003">
    <property type="protein sequence ID" value="TRY78534.1"/>
    <property type="molecule type" value="Genomic_DNA"/>
</dbReference>
<proteinExistence type="predicted"/>
<feature type="coiled-coil region" evidence="1">
    <location>
        <begin position="724"/>
        <end position="769"/>
    </location>
</feature>
<dbReference type="GO" id="GO:0031514">
    <property type="term" value="C:motile cilium"/>
    <property type="evidence" value="ECO:0007669"/>
    <property type="project" value="TreeGrafter"/>
</dbReference>
<keyword evidence="1" id="KW-0175">Coiled coil</keyword>
<evidence type="ECO:0000259" key="3">
    <source>
        <dbReference type="Pfam" id="PF24667"/>
    </source>
</evidence>
<evidence type="ECO:0000313" key="5">
    <source>
        <dbReference type="Proteomes" id="UP000318571"/>
    </source>
</evidence>
<dbReference type="AlphaFoldDB" id="A0A553PLH0"/>
<evidence type="ECO:0000256" key="2">
    <source>
        <dbReference type="SAM" id="MobiDB-lite"/>
    </source>
</evidence>
<comment type="caution">
    <text evidence="4">The sequence shown here is derived from an EMBL/GenBank/DDBJ whole genome shotgun (WGS) entry which is preliminary data.</text>
</comment>
<accession>A0A553PLH0</accession>
<protein>
    <recommendedName>
        <fullName evidence="3">Dynein regulatory complex subunit 7 MORN domain-containing protein</fullName>
    </recommendedName>
</protein>
<dbReference type="STRING" id="6832.A0A553PLH0"/>
<dbReference type="OMA" id="CRDDYIT"/>
<feature type="domain" description="Dynein regulatory complex subunit 7 MORN" evidence="3">
    <location>
        <begin position="364"/>
        <end position="668"/>
    </location>
</feature>
<name>A0A553PLH0_TIGCA</name>
<dbReference type="PANTHER" id="PTHR35249">
    <property type="entry name" value="DYNEIN REGULATORY COMPLEX SUBUNIT 7"/>
    <property type="match status" value="1"/>
</dbReference>